<evidence type="ECO:0000313" key="1">
    <source>
        <dbReference type="EMBL" id="MFN0290223.1"/>
    </source>
</evidence>
<proteinExistence type="predicted"/>
<evidence type="ECO:0008006" key="3">
    <source>
        <dbReference type="Google" id="ProtNLM"/>
    </source>
</evidence>
<evidence type="ECO:0000313" key="2">
    <source>
        <dbReference type="Proteomes" id="UP001517367"/>
    </source>
</evidence>
<name>A0ABW9JGC0_9SPHI</name>
<organism evidence="1 2">
    <name type="scientific">Pedobacter helvus</name>
    <dbReference type="NCBI Taxonomy" id="2563444"/>
    <lineage>
        <taxon>Bacteria</taxon>
        <taxon>Pseudomonadati</taxon>
        <taxon>Bacteroidota</taxon>
        <taxon>Sphingobacteriia</taxon>
        <taxon>Sphingobacteriales</taxon>
        <taxon>Sphingobacteriaceae</taxon>
        <taxon>Pedobacter</taxon>
    </lineage>
</organism>
<keyword evidence="2" id="KW-1185">Reference proteome</keyword>
<dbReference type="Proteomes" id="UP001517367">
    <property type="component" value="Unassembled WGS sequence"/>
</dbReference>
<dbReference type="RefSeq" id="WP_138727810.1">
    <property type="nucleotide sequence ID" value="NZ_SRMP02000001.1"/>
</dbReference>
<reference evidence="1 2" key="1">
    <citation type="submission" date="2024-12" db="EMBL/GenBank/DDBJ databases">
        <authorList>
            <person name="Hu S."/>
        </authorList>
    </citation>
    <scope>NUCLEOTIDE SEQUENCE [LARGE SCALE GENOMIC DNA]</scope>
    <source>
        <strain evidence="1 2">P-25</strain>
    </source>
</reference>
<comment type="caution">
    <text evidence="1">The sequence shown here is derived from an EMBL/GenBank/DDBJ whole genome shotgun (WGS) entry which is preliminary data.</text>
</comment>
<dbReference type="EMBL" id="SRMP02000001">
    <property type="protein sequence ID" value="MFN0290223.1"/>
    <property type="molecule type" value="Genomic_DNA"/>
</dbReference>
<protein>
    <recommendedName>
        <fullName evidence="3">Polysaccharide (De)acetylase</fullName>
    </recommendedName>
</protein>
<accession>A0ABW9JGC0</accession>
<gene>
    <name evidence="1" type="ORF">E5L68_002410</name>
</gene>
<sequence length="379" mass="43658">MLKKFKKDLSLNIQAALGQRVNRKIVVFESDDWGGIRMPSQEIYEILSSKIPLMKTDRFSKFDGLASADDLTALFEVLLKHKDSNGKHPAFTFNVTTGNPDFKQILHHNFERFVVEPFHHTILREKPDALALWHQGLAQGLYQPQYHGREHVNQKRWLTSLANGDTCVRQAFNHGTYGFEPKFDGAEYLLAAYDYTAPHDEHYWKRSIDQGIDIFKDFFGFAPETFIPPCYIAPQALVDYLNLKGVYALQGKLYSFLPAGIVNQKRKYQKKIRTAGFDNKSGKVNLVRNCFFEPANGNGSVWVLDCLKRIETAFKWAKPAVIDTHRVNYIGSIVEANRTENLLLLNTLLTQILKKWPDVEFMTSDQLARLYKFNDEQRT</sequence>